<feature type="compositionally biased region" description="Acidic residues" evidence="4">
    <location>
        <begin position="802"/>
        <end position="822"/>
    </location>
</feature>
<dbReference type="InterPro" id="IPR046341">
    <property type="entry name" value="SET_dom_sf"/>
</dbReference>
<evidence type="ECO:0000256" key="1">
    <source>
        <dbReference type="ARBA" id="ARBA00022603"/>
    </source>
</evidence>
<dbReference type="GO" id="GO:0032259">
    <property type="term" value="P:methylation"/>
    <property type="evidence" value="ECO:0007669"/>
    <property type="project" value="UniProtKB-KW"/>
</dbReference>
<name>A0A836BNP8_9CHLO</name>
<feature type="compositionally biased region" description="Low complexity" evidence="4">
    <location>
        <begin position="269"/>
        <end position="283"/>
    </location>
</feature>
<accession>A0A836BNP8</accession>
<feature type="compositionally biased region" description="Basic residues" evidence="4">
    <location>
        <begin position="312"/>
        <end position="321"/>
    </location>
</feature>
<feature type="non-terminal residue" evidence="7">
    <location>
        <position position="1"/>
    </location>
</feature>
<evidence type="ECO:0000259" key="5">
    <source>
        <dbReference type="PROSITE" id="PS50280"/>
    </source>
</evidence>
<dbReference type="Pfam" id="PF00856">
    <property type="entry name" value="SET"/>
    <property type="match status" value="1"/>
</dbReference>
<evidence type="ECO:0000313" key="7">
    <source>
        <dbReference type="EMBL" id="KAG2481828.1"/>
    </source>
</evidence>
<comment type="caution">
    <text evidence="7">The sequence shown here is derived from an EMBL/GenBank/DDBJ whole genome shotgun (WGS) entry which is preliminary data.</text>
</comment>
<keyword evidence="2" id="KW-0808">Transferase</keyword>
<feature type="compositionally biased region" description="Basic residues" evidence="4">
    <location>
        <begin position="216"/>
        <end position="225"/>
    </location>
</feature>
<feature type="region of interest" description="Disordered" evidence="4">
    <location>
        <begin position="1439"/>
        <end position="1469"/>
    </location>
</feature>
<feature type="compositionally biased region" description="Gly residues" evidence="4">
    <location>
        <begin position="764"/>
        <end position="774"/>
    </location>
</feature>
<dbReference type="Proteomes" id="UP000612055">
    <property type="component" value="Unassembled WGS sequence"/>
</dbReference>
<feature type="compositionally biased region" description="Low complexity" evidence="4">
    <location>
        <begin position="775"/>
        <end position="785"/>
    </location>
</feature>
<feature type="region of interest" description="Disordered" evidence="4">
    <location>
        <begin position="1"/>
        <end position="81"/>
    </location>
</feature>
<dbReference type="PANTHER" id="PTHR46655">
    <property type="entry name" value="HISTONE-LYSINE N-METHYLTRANSFERASE ATXR3"/>
    <property type="match status" value="1"/>
</dbReference>
<feature type="compositionally biased region" description="Gly residues" evidence="4">
    <location>
        <begin position="299"/>
        <end position="308"/>
    </location>
</feature>
<dbReference type="OrthoDB" id="308383at2759"/>
<feature type="compositionally biased region" description="Gly residues" evidence="4">
    <location>
        <begin position="329"/>
        <end position="344"/>
    </location>
</feature>
<dbReference type="PROSITE" id="PS50280">
    <property type="entry name" value="SET"/>
    <property type="match status" value="1"/>
</dbReference>
<dbReference type="PANTHER" id="PTHR46655:SF1">
    <property type="entry name" value="HISTONE-LYSINE N-METHYLTRANSFERASE ATXR3"/>
    <property type="match status" value="1"/>
</dbReference>
<feature type="compositionally biased region" description="Pro residues" evidence="4">
    <location>
        <begin position="855"/>
        <end position="865"/>
    </location>
</feature>
<feature type="region of interest" description="Disordered" evidence="4">
    <location>
        <begin position="717"/>
        <end position="869"/>
    </location>
</feature>
<feature type="compositionally biased region" description="Low complexity" evidence="4">
    <location>
        <begin position="64"/>
        <end position="76"/>
    </location>
</feature>
<evidence type="ECO:0000259" key="6">
    <source>
        <dbReference type="PROSITE" id="PS50868"/>
    </source>
</evidence>
<dbReference type="GO" id="GO:0008168">
    <property type="term" value="F:methyltransferase activity"/>
    <property type="evidence" value="ECO:0007669"/>
    <property type="project" value="UniProtKB-KW"/>
</dbReference>
<dbReference type="Pfam" id="PF19633">
    <property type="entry name" value="SDG2_C"/>
    <property type="match status" value="2"/>
</dbReference>
<keyword evidence="3" id="KW-0949">S-adenosyl-L-methionine</keyword>
<dbReference type="InterPro" id="IPR003616">
    <property type="entry name" value="Post-SET_dom"/>
</dbReference>
<sequence>HGRVSRRSPRGGGGGADAPLGPPRPGRPGPGRWRPRRCHRRCALLRDDGNGAAGPTARKRKAAAGDADAWAASAADPRQPLAWSNADVGGGLGSLGFGSLGGGGGLGSGLGGGLGSGLGGGGGSQGYGGMLPPASAGAFGAGAGAGARGARQRPWNPQPSSPALWATGSGGGDGLAAAVASLSGAGWAASGSAAAWAAAWAGPWARSAAAAAAKALRTHSPRRCSPRPAGAWRSSRGWAPAEAWGPARQRRQRPGGAAQRRSRRRWRWRQPSPGGAAASACGRAKPRHPRAGPPRPGAGAAGARGTGGVRRTAWRRRRRRGSGGEEYVNGGGGGGGGGGMGSGGYEPLPLPLPPPEAPRGRGGGGGGGGGGEAMVVPAQRKRGRGPGGQGGGGGGMTALAVAGSKHFPKAAQEEARRFLLLLVAPDFRQRGEPQAQPSTRARAKRLEPTLRQVVPHEVPLDWSGPVNKLEMAVYRNVEELCGDLQPVLEAAVSGQLKAMAEVQAFAAAGGGGPGAASMAEEAGRYARQLPLLQERIMTDLHEAFDTINSAVMDSVRQAAREASGPPAPELPLELCGIPEAVGGPLPPCVAHNREPYFAVQPWRKEPFPARSYETLTSYAIRSSVPSECSVLRSKLRTRRPDGAAEHFTLEHGRELGPEECKLREAELAAAVRSRRPLVLGREVVEVDAWGMDCYTRRNIFDAARESGAFAHCRTGFKQEGEEQGGPGPAGAVKAESPADAAQGSEETGTGAGPREVKEEDGAVAGSGPGPGLGPDPGAMAGSRTGRSMRSRTGRARERDRDRDEDDDYSGDEEDEEDEETEPETSGPARGGGRGGRGRRRGGGAGAAAAAAAAGPPLPPAPPPCDPGESDAIHAWIDRKVLITALAKGRDGWNLLQVLGAVAEEGRAQGDAASATAAEACMERLRQLGWNYFRLHPKGKGVVCALPGGLPAFTFVEEYLGELHSPWRWFEIQDAIKKLTQQELPDFYNITLERPRDDPDGYDVLFVEAAFMASFASRMSHSCTPNCAATVVSVAGRLTIAMYTKRPILFGEELTFDYQSVTESEKEFREAICLCGTRNCRGSYLYYSGSTAFTQVMEERHNFLHRQALLVRASTEPLGEADAARLAKHSLGPTSLGDGSPGNDRAPEWLVKWAALVLEYVELERTLLPRVLLELPPQLGRYTPESAAIEAEAIVQNRVMQIAITLDKVKHVLRQPGQLQVPPMRLLSDAEVMSYLWNGTASIAKRILKAAAPSLAPSHAIDLMQSFWALWPRGRGGAGAGLRGQRGRGRRGRGRARAEAARAGAWRTRRWAMALCCHLLDFVEAMDASRAPRLARAVYLVAKQQAAAALGSLRKTWHRVAPSNRAQPSPDEARRLVLELEALLRTIDEEEGTAVHLAAADILHLYGSTLTWFTAERSYKGFTSPPIELHEEMVKLHRVKLGGGGGGGGAGSGGEGGGRGGRGRGGRAGAAAAGAAPAGAAGAASAATPPPPGTAAAGGTAPCLLWRGAMGAWRAPRRRRGSRSGGVGSGYADGNHPARAHATAATPPEAGAEGAVGAGEEAEGGGEEAGRQAQTAAGEQGGAEAADGAPPTPGDASAPGPGPSSAPGDAPAGGPLSPLLVPTRRPGSSAVRLSDPSVLCKRYGPWFMWGQLSGWFKQTVYDPTASLSAERRGTLSLPDVESCYGTRARYTAKVRPLGVLKHLHVSPDAQWKTTLPFSFRNDAKIYGSPMFDQVYLEATATRTSTPCPRC</sequence>
<evidence type="ECO:0008006" key="9">
    <source>
        <dbReference type="Google" id="ProtNLM"/>
    </source>
</evidence>
<proteinExistence type="predicted"/>
<keyword evidence="8" id="KW-1185">Reference proteome</keyword>
<feature type="compositionally biased region" description="Basic residues" evidence="4">
    <location>
        <begin position="33"/>
        <end position="43"/>
    </location>
</feature>
<feature type="region of interest" description="Disordered" evidence="4">
    <location>
        <begin position="141"/>
        <end position="168"/>
    </location>
</feature>
<dbReference type="Gene3D" id="2.170.270.10">
    <property type="entry name" value="SET domain"/>
    <property type="match status" value="1"/>
</dbReference>
<evidence type="ECO:0000256" key="2">
    <source>
        <dbReference type="ARBA" id="ARBA00022679"/>
    </source>
</evidence>
<evidence type="ECO:0000313" key="8">
    <source>
        <dbReference type="Proteomes" id="UP000612055"/>
    </source>
</evidence>
<organism evidence="7 8">
    <name type="scientific">Edaphochlamys debaryana</name>
    <dbReference type="NCBI Taxonomy" id="47281"/>
    <lineage>
        <taxon>Eukaryota</taxon>
        <taxon>Viridiplantae</taxon>
        <taxon>Chlorophyta</taxon>
        <taxon>core chlorophytes</taxon>
        <taxon>Chlorophyceae</taxon>
        <taxon>CS clade</taxon>
        <taxon>Chlamydomonadales</taxon>
        <taxon>Chlamydomonadales incertae sedis</taxon>
        <taxon>Edaphochlamys</taxon>
    </lineage>
</organism>
<dbReference type="PROSITE" id="PS50868">
    <property type="entry name" value="POST_SET"/>
    <property type="match status" value="1"/>
</dbReference>
<gene>
    <name evidence="7" type="ORF">HYH03_019206</name>
</gene>
<dbReference type="SMART" id="SM00317">
    <property type="entry name" value="SET"/>
    <property type="match status" value="1"/>
</dbReference>
<protein>
    <recommendedName>
        <fullName evidence="9">SET domain-containing protein</fullName>
    </recommendedName>
</protein>
<dbReference type="EMBL" id="JAEHOE010000485">
    <property type="protein sequence ID" value="KAG2481828.1"/>
    <property type="molecule type" value="Genomic_DNA"/>
</dbReference>
<feature type="domain" description="Post-SET" evidence="6">
    <location>
        <begin position="1068"/>
        <end position="1084"/>
    </location>
</feature>
<feature type="domain" description="SET" evidence="5">
    <location>
        <begin position="927"/>
        <end position="1058"/>
    </location>
</feature>
<feature type="compositionally biased region" description="Gly residues" evidence="4">
    <location>
        <begin position="360"/>
        <end position="372"/>
    </location>
</feature>
<feature type="region of interest" description="Disordered" evidence="4">
    <location>
        <begin position="216"/>
        <end position="374"/>
    </location>
</feature>
<keyword evidence="1" id="KW-0489">Methyltransferase</keyword>
<evidence type="ECO:0000256" key="4">
    <source>
        <dbReference type="SAM" id="MobiDB-lite"/>
    </source>
</evidence>
<feature type="region of interest" description="Disordered" evidence="4">
    <location>
        <begin position="1480"/>
        <end position="1499"/>
    </location>
</feature>
<feature type="compositionally biased region" description="Low complexity" evidence="4">
    <location>
        <begin position="1570"/>
        <end position="1614"/>
    </location>
</feature>
<evidence type="ECO:0000256" key="3">
    <source>
        <dbReference type="ARBA" id="ARBA00022691"/>
    </source>
</evidence>
<dbReference type="SUPFAM" id="SSF82199">
    <property type="entry name" value="SET domain"/>
    <property type="match status" value="1"/>
</dbReference>
<reference evidence="7" key="1">
    <citation type="journal article" date="2020" name="bioRxiv">
        <title>Comparative genomics of Chlamydomonas.</title>
        <authorList>
            <person name="Craig R.J."/>
            <person name="Hasan A.R."/>
            <person name="Ness R.W."/>
            <person name="Keightley P.D."/>
        </authorList>
    </citation>
    <scope>NUCLEOTIDE SEQUENCE</scope>
    <source>
        <strain evidence="7">CCAP 11/70</strain>
    </source>
</reference>
<dbReference type="InterPro" id="IPR045606">
    <property type="entry name" value="ATXR3_C"/>
</dbReference>
<feature type="compositionally biased region" description="Low complexity" evidence="4">
    <location>
        <begin position="1539"/>
        <end position="1558"/>
    </location>
</feature>
<feature type="compositionally biased region" description="Pro residues" evidence="4">
    <location>
        <begin position="348"/>
        <end position="357"/>
    </location>
</feature>
<feature type="region of interest" description="Disordered" evidence="4">
    <location>
        <begin position="1513"/>
        <end position="1631"/>
    </location>
</feature>
<feature type="compositionally biased region" description="Gly residues" evidence="4">
    <location>
        <begin position="1440"/>
        <end position="1459"/>
    </location>
</feature>
<dbReference type="InterPro" id="IPR001214">
    <property type="entry name" value="SET_dom"/>
</dbReference>